<keyword evidence="10 13" id="KW-0472">Membrane</keyword>
<dbReference type="SUPFAM" id="SSF81324">
    <property type="entry name" value="Voltage-gated potassium channels"/>
    <property type="match status" value="2"/>
</dbReference>
<dbReference type="AlphaFoldDB" id="A0A9P1BVG0"/>
<protein>
    <recommendedName>
        <fullName evidence="14">Ion transport domain-containing protein</fullName>
    </recommendedName>
</protein>
<evidence type="ECO:0000313" key="16">
    <source>
        <dbReference type="EMBL" id="CAL1132151.1"/>
    </source>
</evidence>
<feature type="transmembrane region" description="Helical" evidence="13">
    <location>
        <begin position="244"/>
        <end position="262"/>
    </location>
</feature>
<evidence type="ECO:0000256" key="13">
    <source>
        <dbReference type="SAM" id="Phobius"/>
    </source>
</evidence>
<accession>A0A9P1BVG0</accession>
<dbReference type="InterPro" id="IPR027359">
    <property type="entry name" value="Volt_channel_dom_sf"/>
</dbReference>
<dbReference type="OrthoDB" id="416585at2759"/>
<evidence type="ECO:0000256" key="12">
    <source>
        <dbReference type="SAM" id="MobiDB-lite"/>
    </source>
</evidence>
<evidence type="ECO:0000256" key="5">
    <source>
        <dbReference type="ARBA" id="ARBA00022692"/>
    </source>
</evidence>
<sequence length="617" mass="70651">MSSRHYIEMYSSRDLAGGDDSEKSDVDSALEEGISLIDLKEQLAQVQKDKALLEVELSKWERKSEKVKVEIQAKEAEEHSLQEKIEFDSSKSQAPDGDDDNPPGPDSLEWVDGACFNFFSMFVVFANVTIMVLKHFWDPMTEISGELWYFDQAFLIFYVIELSFRFALWRDQLLFGRPCSKTWSYWLDTVVVVTSIIEQWILPLFMDISGGGFGFLRILRIFRFVRVLRIVGKINLIDLAENDLFLAFMMAVIFLNCIVMGIQEDFPKWGCWIYFENFFLGLFFFELVIKLNHFGSSFFCNDQWVYNWLDFVIVVGGCLDTWLLPIFNFFASEAGQPEEGSKALGHAMNILRMLRLVRLLRLIRLVRGVPQLYNLLKGIIEAMQGMLWLLVLTTAVIYIIALVVMMLWGKDGLVTADDSQEIRDVFPSVGKTMWTLFMAMNGDPGGMQPLFDAYPGTLVFAAGYMIFTSFAILSVLTGVVADKMATAAEEHTKEVEEESQKKQDMHTSKYLERIYTAYSENGSGGITQKTYKAMLDDEDVAKELCEILNMEMPELEDAWEGLKKEPRRNMTGAHLDVVNEDNFKDGLMKAHGAVENLSITRVYQKLRTIEKKLEGRH</sequence>
<evidence type="ECO:0000313" key="17">
    <source>
        <dbReference type="Proteomes" id="UP001152797"/>
    </source>
</evidence>
<gene>
    <name evidence="15" type="ORF">C1SCF055_LOCUS6779</name>
</gene>
<dbReference type="Proteomes" id="UP001152797">
    <property type="component" value="Unassembled WGS sequence"/>
</dbReference>
<evidence type="ECO:0000256" key="3">
    <source>
        <dbReference type="ARBA" id="ARBA00022568"/>
    </source>
</evidence>
<feature type="region of interest" description="Disordered" evidence="12">
    <location>
        <begin position="1"/>
        <end position="27"/>
    </location>
</feature>
<dbReference type="EMBL" id="CAMXCT020000435">
    <property type="protein sequence ID" value="CAL1132151.1"/>
    <property type="molecule type" value="Genomic_DNA"/>
</dbReference>
<keyword evidence="8 13" id="KW-1133">Transmembrane helix</keyword>
<comment type="subcellular location">
    <subcellularLocation>
        <location evidence="1">Membrane</location>
        <topology evidence="1">Multi-pass membrane protein</topology>
    </subcellularLocation>
</comment>
<evidence type="ECO:0000256" key="2">
    <source>
        <dbReference type="ARBA" id="ARBA00022448"/>
    </source>
</evidence>
<dbReference type="InterPro" id="IPR005821">
    <property type="entry name" value="Ion_trans_dom"/>
</dbReference>
<keyword evidence="2" id="KW-0813">Transport</keyword>
<feature type="transmembrane region" description="Helical" evidence="13">
    <location>
        <begin position="458"/>
        <end position="481"/>
    </location>
</feature>
<feature type="compositionally biased region" description="Basic and acidic residues" evidence="12">
    <location>
        <begin position="78"/>
        <end position="89"/>
    </location>
</feature>
<evidence type="ECO:0000313" key="15">
    <source>
        <dbReference type="EMBL" id="CAI3978776.1"/>
    </source>
</evidence>
<evidence type="ECO:0000256" key="4">
    <source>
        <dbReference type="ARBA" id="ARBA00022673"/>
    </source>
</evidence>
<evidence type="ECO:0000256" key="10">
    <source>
        <dbReference type="ARBA" id="ARBA00023136"/>
    </source>
</evidence>
<evidence type="ECO:0000256" key="9">
    <source>
        <dbReference type="ARBA" id="ARBA00023065"/>
    </source>
</evidence>
<evidence type="ECO:0000256" key="11">
    <source>
        <dbReference type="ARBA" id="ARBA00023303"/>
    </source>
</evidence>
<name>A0A9P1BVG0_9DINO</name>
<dbReference type="EMBL" id="CAMXCT010000435">
    <property type="protein sequence ID" value="CAI3978776.1"/>
    <property type="molecule type" value="Genomic_DNA"/>
</dbReference>
<evidence type="ECO:0000256" key="1">
    <source>
        <dbReference type="ARBA" id="ARBA00004141"/>
    </source>
</evidence>
<keyword evidence="11" id="KW-0407">Ion channel</keyword>
<dbReference type="Gene3D" id="1.20.120.350">
    <property type="entry name" value="Voltage-gated potassium channels. Chain C"/>
    <property type="match status" value="2"/>
</dbReference>
<keyword evidence="17" id="KW-1185">Reference proteome</keyword>
<keyword evidence="6" id="KW-0106">Calcium</keyword>
<keyword evidence="7" id="KW-0851">Voltage-gated channel</keyword>
<comment type="caution">
    <text evidence="15">The sequence shown here is derived from an EMBL/GenBank/DDBJ whole genome shotgun (WGS) entry which is preliminary data.</text>
</comment>
<evidence type="ECO:0000256" key="7">
    <source>
        <dbReference type="ARBA" id="ARBA00022882"/>
    </source>
</evidence>
<reference evidence="15" key="1">
    <citation type="submission" date="2022-10" db="EMBL/GenBank/DDBJ databases">
        <authorList>
            <person name="Chen Y."/>
            <person name="Dougan E. K."/>
            <person name="Chan C."/>
            <person name="Rhodes N."/>
            <person name="Thang M."/>
        </authorList>
    </citation>
    <scope>NUCLEOTIDE SEQUENCE</scope>
</reference>
<reference evidence="16" key="2">
    <citation type="submission" date="2024-04" db="EMBL/GenBank/DDBJ databases">
        <authorList>
            <person name="Chen Y."/>
            <person name="Shah S."/>
            <person name="Dougan E. K."/>
            <person name="Thang M."/>
            <person name="Chan C."/>
        </authorList>
    </citation>
    <scope>NUCLEOTIDE SEQUENCE [LARGE SCALE GENOMIC DNA]</scope>
</reference>
<proteinExistence type="predicted"/>
<dbReference type="EMBL" id="CAMXCT030000435">
    <property type="protein sequence ID" value="CAL4766088.1"/>
    <property type="molecule type" value="Genomic_DNA"/>
</dbReference>
<feature type="domain" description="Ion transport" evidence="14">
    <location>
        <begin position="115"/>
        <end position="233"/>
    </location>
</feature>
<keyword evidence="3" id="KW-0109">Calcium transport</keyword>
<dbReference type="Gene3D" id="1.10.287.70">
    <property type="match status" value="1"/>
</dbReference>
<feature type="region of interest" description="Disordered" evidence="12">
    <location>
        <begin position="78"/>
        <end position="105"/>
    </location>
</feature>
<dbReference type="PANTHER" id="PTHR45628">
    <property type="entry name" value="VOLTAGE-DEPENDENT CALCIUM CHANNEL TYPE A SUBUNIT ALPHA-1"/>
    <property type="match status" value="1"/>
</dbReference>
<dbReference type="PANTHER" id="PTHR45628:SF22">
    <property type="entry name" value="VOLTAGE-DEPENDENT T-TYPE CALCIUM CHANNEL SUBUNIT ALPHA"/>
    <property type="match status" value="1"/>
</dbReference>
<evidence type="ECO:0000256" key="8">
    <source>
        <dbReference type="ARBA" id="ARBA00022989"/>
    </source>
</evidence>
<dbReference type="Pfam" id="PF00520">
    <property type="entry name" value="Ion_trans"/>
    <property type="match status" value="2"/>
</dbReference>
<evidence type="ECO:0000259" key="14">
    <source>
        <dbReference type="Pfam" id="PF00520"/>
    </source>
</evidence>
<dbReference type="GO" id="GO:0005891">
    <property type="term" value="C:voltage-gated calcium channel complex"/>
    <property type="evidence" value="ECO:0007669"/>
    <property type="project" value="TreeGrafter"/>
</dbReference>
<keyword evidence="4" id="KW-0107">Calcium channel</keyword>
<feature type="transmembrane region" description="Helical" evidence="13">
    <location>
        <begin position="114"/>
        <end position="133"/>
    </location>
</feature>
<feature type="transmembrane region" description="Helical" evidence="13">
    <location>
        <begin position="274"/>
        <end position="292"/>
    </location>
</feature>
<evidence type="ECO:0000256" key="6">
    <source>
        <dbReference type="ARBA" id="ARBA00022837"/>
    </source>
</evidence>
<keyword evidence="5 13" id="KW-0812">Transmembrane</keyword>
<organism evidence="15">
    <name type="scientific">Cladocopium goreaui</name>
    <dbReference type="NCBI Taxonomy" id="2562237"/>
    <lineage>
        <taxon>Eukaryota</taxon>
        <taxon>Sar</taxon>
        <taxon>Alveolata</taxon>
        <taxon>Dinophyceae</taxon>
        <taxon>Suessiales</taxon>
        <taxon>Symbiodiniaceae</taxon>
        <taxon>Cladocopium</taxon>
    </lineage>
</organism>
<dbReference type="GO" id="GO:0098703">
    <property type="term" value="P:calcium ion import across plasma membrane"/>
    <property type="evidence" value="ECO:0007669"/>
    <property type="project" value="TreeGrafter"/>
</dbReference>
<feature type="transmembrane region" description="Helical" evidence="13">
    <location>
        <begin position="153"/>
        <end position="171"/>
    </location>
</feature>
<dbReference type="InterPro" id="IPR050599">
    <property type="entry name" value="VDCC_alpha-1_subunit"/>
</dbReference>
<feature type="transmembrane region" description="Helical" evidence="13">
    <location>
        <begin position="183"/>
        <end position="202"/>
    </location>
</feature>
<keyword evidence="9" id="KW-0406">Ion transport</keyword>
<feature type="domain" description="Ion transport" evidence="14">
    <location>
        <begin position="244"/>
        <end position="489"/>
    </location>
</feature>
<feature type="transmembrane region" description="Helical" evidence="13">
    <location>
        <begin position="304"/>
        <end position="327"/>
    </location>
</feature>
<feature type="transmembrane region" description="Helical" evidence="13">
    <location>
        <begin position="387"/>
        <end position="408"/>
    </location>
</feature>
<dbReference type="GO" id="GO:0008331">
    <property type="term" value="F:high voltage-gated calcium channel activity"/>
    <property type="evidence" value="ECO:0007669"/>
    <property type="project" value="TreeGrafter"/>
</dbReference>